<evidence type="ECO:0000259" key="3">
    <source>
        <dbReference type="PROSITE" id="PS50404"/>
    </source>
</evidence>
<dbReference type="InterPro" id="IPR036249">
    <property type="entry name" value="Thioredoxin-like_sf"/>
</dbReference>
<dbReference type="CDD" id="cd03047">
    <property type="entry name" value="GST_N_2"/>
    <property type="match status" value="1"/>
</dbReference>
<evidence type="ECO:0000256" key="1">
    <source>
        <dbReference type="ARBA" id="ARBA00007409"/>
    </source>
</evidence>
<protein>
    <submittedName>
        <fullName evidence="5">Glutathione S-transferase</fullName>
    </submittedName>
</protein>
<keyword evidence="6" id="KW-1185">Reference proteome</keyword>
<comment type="similarity">
    <text evidence="1">Belongs to the GST superfamily.</text>
</comment>
<comment type="caution">
    <text evidence="5">The sequence shown here is derived from an EMBL/GenBank/DDBJ whole genome shotgun (WGS) entry which is preliminary data.</text>
</comment>
<accession>A0A6G4WFU5</accession>
<dbReference type="InterPro" id="IPR036282">
    <property type="entry name" value="Glutathione-S-Trfase_C_sf"/>
</dbReference>
<feature type="domain" description="GST N-terminal" evidence="3">
    <location>
        <begin position="1"/>
        <end position="81"/>
    </location>
</feature>
<organism evidence="5 6">
    <name type="scientific">Allomesorhizobium camelthorni</name>
    <dbReference type="NCBI Taxonomy" id="475069"/>
    <lineage>
        <taxon>Bacteria</taxon>
        <taxon>Pseudomonadati</taxon>
        <taxon>Pseudomonadota</taxon>
        <taxon>Alphaproteobacteria</taxon>
        <taxon>Hyphomicrobiales</taxon>
        <taxon>Phyllobacteriaceae</taxon>
        <taxon>Allomesorhizobium</taxon>
    </lineage>
</organism>
<dbReference type="InterPro" id="IPR040079">
    <property type="entry name" value="Glutathione_S-Trfase"/>
</dbReference>
<dbReference type="Gene3D" id="1.20.1050.10">
    <property type="match status" value="1"/>
</dbReference>
<dbReference type="SFLD" id="SFLDG01150">
    <property type="entry name" value="Main.1:_Beta-like"/>
    <property type="match status" value="1"/>
</dbReference>
<evidence type="ECO:0000259" key="4">
    <source>
        <dbReference type="PROSITE" id="PS50405"/>
    </source>
</evidence>
<evidence type="ECO:0000313" key="5">
    <source>
        <dbReference type="EMBL" id="NGO53464.1"/>
    </source>
</evidence>
<gene>
    <name evidence="5" type="ORF">G6N73_20250</name>
</gene>
<dbReference type="EMBL" id="JAAKZF010000032">
    <property type="protein sequence ID" value="NGO53464.1"/>
    <property type="molecule type" value="Genomic_DNA"/>
</dbReference>
<dbReference type="PANTHER" id="PTHR44051:SF19">
    <property type="entry name" value="DISULFIDE-BOND OXIDOREDUCTASE YFCG"/>
    <property type="match status" value="1"/>
</dbReference>
<dbReference type="Proteomes" id="UP001642900">
    <property type="component" value="Unassembled WGS sequence"/>
</dbReference>
<evidence type="ECO:0000313" key="6">
    <source>
        <dbReference type="Proteomes" id="UP001642900"/>
    </source>
</evidence>
<dbReference type="SFLD" id="SFLDG00358">
    <property type="entry name" value="Main_(cytGST)"/>
    <property type="match status" value="1"/>
</dbReference>
<dbReference type="SFLD" id="SFLDS00019">
    <property type="entry name" value="Glutathione_Transferase_(cytos"/>
    <property type="match status" value="1"/>
</dbReference>
<dbReference type="GO" id="GO:0016740">
    <property type="term" value="F:transferase activity"/>
    <property type="evidence" value="ECO:0007669"/>
    <property type="project" value="UniProtKB-KW"/>
</dbReference>
<reference evidence="5 6" key="1">
    <citation type="submission" date="2020-02" db="EMBL/GenBank/DDBJ databases">
        <title>Genome sequence of strain CCNWXJ40-4.</title>
        <authorList>
            <person name="Gao J."/>
            <person name="Sun J."/>
        </authorList>
    </citation>
    <scope>NUCLEOTIDE SEQUENCE [LARGE SCALE GENOMIC DNA]</scope>
    <source>
        <strain evidence="5 6">CCNWXJ 40-4</strain>
    </source>
</reference>
<dbReference type="PROSITE" id="PS50404">
    <property type="entry name" value="GST_NTER"/>
    <property type="match status" value="1"/>
</dbReference>
<dbReference type="PANTHER" id="PTHR44051">
    <property type="entry name" value="GLUTATHIONE S-TRANSFERASE-RELATED"/>
    <property type="match status" value="1"/>
</dbReference>
<dbReference type="Pfam" id="PF13410">
    <property type="entry name" value="GST_C_2"/>
    <property type="match status" value="1"/>
</dbReference>
<sequence>MLMVLGRANSINVQKVLWTCEEIGKRYERTDMGGEFGGLSERSYLSLNPNGLVPCVIDGDTVLWESNSIVRYLCASYSPGLLWPNDPAQRAAADKWMDWQFSTLWPEIRTIFIQLVRTPPELRKYSLIQEAVKRASDALAILNNHLGQEPHLGGEDHLTMGDLVVGPVVYRWFNMDFERREFPNVRLWYDRLTARPAFRRAVMLPLG</sequence>
<feature type="domain" description="GST C-terminal" evidence="4">
    <location>
        <begin position="86"/>
        <end position="207"/>
    </location>
</feature>
<dbReference type="PROSITE" id="PS50405">
    <property type="entry name" value="GST_CTER"/>
    <property type="match status" value="1"/>
</dbReference>
<keyword evidence="2" id="KW-0808">Transferase</keyword>
<name>A0A6G4WFU5_9HYPH</name>
<dbReference type="InterPro" id="IPR004045">
    <property type="entry name" value="Glutathione_S-Trfase_N"/>
</dbReference>
<dbReference type="Pfam" id="PF13409">
    <property type="entry name" value="GST_N_2"/>
    <property type="match status" value="1"/>
</dbReference>
<dbReference type="AlphaFoldDB" id="A0A6G4WFU5"/>
<evidence type="ECO:0000256" key="2">
    <source>
        <dbReference type="ARBA" id="ARBA00022679"/>
    </source>
</evidence>
<dbReference type="Gene3D" id="3.40.30.10">
    <property type="entry name" value="Glutaredoxin"/>
    <property type="match status" value="1"/>
</dbReference>
<dbReference type="SUPFAM" id="SSF52833">
    <property type="entry name" value="Thioredoxin-like"/>
    <property type="match status" value="1"/>
</dbReference>
<dbReference type="InterPro" id="IPR010987">
    <property type="entry name" value="Glutathione-S-Trfase_C-like"/>
</dbReference>
<proteinExistence type="inferred from homology"/>
<dbReference type="SUPFAM" id="SSF47616">
    <property type="entry name" value="GST C-terminal domain-like"/>
    <property type="match status" value="1"/>
</dbReference>
<dbReference type="RefSeq" id="WP_165030862.1">
    <property type="nucleotide sequence ID" value="NZ_JAAKZF010000032.1"/>
</dbReference>
<dbReference type="FunFam" id="3.40.30.10:FF:000039">
    <property type="entry name" value="Glutathione S-transferase domain"/>
    <property type="match status" value="1"/>
</dbReference>